<accession>A0A1R1QLQ8</accession>
<evidence type="ECO:0000313" key="2">
    <source>
        <dbReference type="EMBL" id="OMI05587.1"/>
    </source>
</evidence>
<reference evidence="2 3" key="1">
    <citation type="submission" date="2017-01" db="EMBL/GenBank/DDBJ databases">
        <title>Bacillus phylogenomics.</title>
        <authorList>
            <person name="Dunlap C."/>
        </authorList>
    </citation>
    <scope>NUCLEOTIDE SEQUENCE [LARGE SCALE GENOMIC DNA]</scope>
    <source>
        <strain evidence="2 3">NRRL B-41282</strain>
    </source>
</reference>
<comment type="caution">
    <text evidence="2">The sequence shown here is derived from an EMBL/GenBank/DDBJ whole genome shotgun (WGS) entry which is preliminary data.</text>
</comment>
<keyword evidence="1" id="KW-1133">Transmembrane helix</keyword>
<feature type="transmembrane region" description="Helical" evidence="1">
    <location>
        <begin position="79"/>
        <end position="101"/>
    </location>
</feature>
<organism evidence="2 3">
    <name type="scientific">Bacillus swezeyi</name>
    <dbReference type="NCBI Taxonomy" id="1925020"/>
    <lineage>
        <taxon>Bacteria</taxon>
        <taxon>Bacillati</taxon>
        <taxon>Bacillota</taxon>
        <taxon>Bacilli</taxon>
        <taxon>Bacillales</taxon>
        <taxon>Bacillaceae</taxon>
        <taxon>Bacillus</taxon>
    </lineage>
</organism>
<feature type="transmembrane region" description="Helical" evidence="1">
    <location>
        <begin position="45"/>
        <end position="67"/>
    </location>
</feature>
<keyword evidence="1" id="KW-0472">Membrane</keyword>
<dbReference type="AlphaFoldDB" id="A0A1R1QLQ8"/>
<name>A0A1R1QLQ8_9BACI</name>
<keyword evidence="1" id="KW-0812">Transmembrane</keyword>
<protein>
    <submittedName>
        <fullName evidence="2">Uncharacterized protein</fullName>
    </submittedName>
</protein>
<proteinExistence type="predicted"/>
<dbReference type="EMBL" id="MTJL01000018">
    <property type="protein sequence ID" value="OMI05587.1"/>
    <property type="molecule type" value="Genomic_DNA"/>
</dbReference>
<evidence type="ECO:0000256" key="1">
    <source>
        <dbReference type="SAM" id="Phobius"/>
    </source>
</evidence>
<gene>
    <name evidence="2" type="ORF">BW143_10470</name>
</gene>
<evidence type="ECO:0000313" key="3">
    <source>
        <dbReference type="Proteomes" id="UP000187367"/>
    </source>
</evidence>
<sequence>MELHKGSAGISLIIFGLLLGANTHQQVSAGEAIFCFLGGPVRSSAGLHYISVMGLVLMITGFVLASLYYRKVAWIRLKLLLFIIGFTALYPLVTEELMFFLKWNARGADALEYITRESSCGYSDDQEEGKMDCTVKVNNYGKNAQLVSLSPEMIHEFEFKAETLTAPPHSQRTYEITFTAPGNESVSMTGFLEEPEFEIEVVQ</sequence>
<dbReference type="Proteomes" id="UP000187367">
    <property type="component" value="Unassembled WGS sequence"/>
</dbReference>
<keyword evidence="3" id="KW-1185">Reference proteome</keyword>
<dbReference type="OrthoDB" id="2940921at2"/>
<accession>A0A1R1RPP2</accession>
<dbReference type="RefSeq" id="WP_076762401.1">
    <property type="nucleotide sequence ID" value="NZ_JARMMH010000002.1"/>
</dbReference>